<dbReference type="AlphaFoldDB" id="A0A1Y1YQN4"/>
<dbReference type="PANTHER" id="PTHR24301:SF2">
    <property type="entry name" value="THROMBOXANE-A SYNTHASE"/>
    <property type="match status" value="1"/>
</dbReference>
<sequence>MLSLIIFVGLVFFLLWDKYLKNSQYSHLPGPKGIPVFGNLFQLRFEYITQILEGWAWKYGPVFRLNLAHKPFLVISDIQLCHEILKARPDGFSRGRGLAQVAEELKANGLFSQEGEGWKHSRYWVANAFSPSKVREFKKCVWYRSKKLQERLQDIAEKQAHVLASKHTSAPESTTSKFPITNQYDGKDMTDSILNEIQSTVLSIVCDISFSWGEENFLSNDVLNRSKIFVARLFERTFAIFPTWKIYKNERDRIAESMKAEFETRIQSLIDDTSRVQGNKDSRTLLEILMKSTLEADGETNDPSEKRRRMHRLTNDQMKANLLTVVMAGYETTATVMSWILYELAENPHYQERIRAEVQKVFGDVNQLDIDQDLPVIEQALNSPDTRLPFINAVVQEALRIHSVLPIIKLSALKDHVIQGVTITKGTQVFLLTRTAAQRSWPTSDPFKFDPGQWLGENGESESQIKTMGKLGLTFGHGPRVCPGRHLAETELIVLTALTAANFRLSTIGIPPAEEPVTEKVLFTTYPANMHIRIEPYKAG</sequence>
<dbReference type="OrthoDB" id="1470350at2759"/>
<dbReference type="InParanoid" id="A0A1Y1YQN4"/>
<dbReference type="EMBL" id="MCFE01000084">
    <property type="protein sequence ID" value="ORY00330.1"/>
    <property type="molecule type" value="Genomic_DNA"/>
</dbReference>
<name>A0A1Y1YQN4_9FUNG</name>
<dbReference type="Gene3D" id="1.10.630.10">
    <property type="entry name" value="Cytochrome P450"/>
    <property type="match status" value="1"/>
</dbReference>
<dbReference type="PRINTS" id="PR00385">
    <property type="entry name" value="P450"/>
</dbReference>
<reference evidence="5 6" key="1">
    <citation type="submission" date="2016-07" db="EMBL/GenBank/DDBJ databases">
        <title>Pervasive Adenine N6-methylation of Active Genes in Fungi.</title>
        <authorList>
            <consortium name="DOE Joint Genome Institute"/>
            <person name="Mondo S.J."/>
            <person name="Dannebaum R.O."/>
            <person name="Kuo R.C."/>
            <person name="Labutti K."/>
            <person name="Haridas S."/>
            <person name="Kuo A."/>
            <person name="Salamov A."/>
            <person name="Ahrendt S.R."/>
            <person name="Lipzen A."/>
            <person name="Sullivan W."/>
            <person name="Andreopoulos W.B."/>
            <person name="Clum A."/>
            <person name="Lindquist E."/>
            <person name="Daum C."/>
            <person name="Ramamoorthy G.K."/>
            <person name="Gryganskyi A."/>
            <person name="Culley D."/>
            <person name="Magnuson J.K."/>
            <person name="James T.Y."/>
            <person name="O'Malley M.A."/>
            <person name="Stajich J.E."/>
            <person name="Spatafora J.W."/>
            <person name="Visel A."/>
            <person name="Grigoriev I.V."/>
        </authorList>
    </citation>
    <scope>NUCLEOTIDE SEQUENCE [LARGE SCALE GENOMIC DNA]</scope>
    <source>
        <strain evidence="5 6">CBS 931.73</strain>
    </source>
</reference>
<dbReference type="GO" id="GO:0005506">
    <property type="term" value="F:iron ion binding"/>
    <property type="evidence" value="ECO:0007669"/>
    <property type="project" value="InterPro"/>
</dbReference>
<accession>A0A1Y1YQN4</accession>
<dbReference type="PRINTS" id="PR00463">
    <property type="entry name" value="EP450I"/>
</dbReference>
<evidence type="ECO:0000256" key="4">
    <source>
        <dbReference type="RuleBase" id="RU000461"/>
    </source>
</evidence>
<dbReference type="GO" id="GO:0020037">
    <property type="term" value="F:heme binding"/>
    <property type="evidence" value="ECO:0007669"/>
    <property type="project" value="InterPro"/>
</dbReference>
<keyword evidence="1 3" id="KW-0479">Metal-binding</keyword>
<dbReference type="STRING" id="1314790.A0A1Y1YQN4"/>
<gene>
    <name evidence="5" type="ORF">K493DRAFT_298927</name>
</gene>
<dbReference type="PANTHER" id="PTHR24301">
    <property type="entry name" value="THROMBOXANE-A SYNTHASE"/>
    <property type="match status" value="1"/>
</dbReference>
<dbReference type="Pfam" id="PF00067">
    <property type="entry name" value="p450"/>
    <property type="match status" value="1"/>
</dbReference>
<keyword evidence="3 4" id="KW-0349">Heme</keyword>
<dbReference type="SUPFAM" id="SSF48264">
    <property type="entry name" value="Cytochrome P450"/>
    <property type="match status" value="1"/>
</dbReference>
<comment type="caution">
    <text evidence="5">The sequence shown here is derived from an EMBL/GenBank/DDBJ whole genome shotgun (WGS) entry which is preliminary data.</text>
</comment>
<dbReference type="InterPro" id="IPR001128">
    <property type="entry name" value="Cyt_P450"/>
</dbReference>
<evidence type="ECO:0000256" key="2">
    <source>
        <dbReference type="ARBA" id="ARBA00023004"/>
    </source>
</evidence>
<dbReference type="Proteomes" id="UP000193498">
    <property type="component" value="Unassembled WGS sequence"/>
</dbReference>
<evidence type="ECO:0000256" key="3">
    <source>
        <dbReference type="PIRSR" id="PIRSR602401-1"/>
    </source>
</evidence>
<evidence type="ECO:0000313" key="5">
    <source>
        <dbReference type="EMBL" id="ORY00330.1"/>
    </source>
</evidence>
<keyword evidence="2 3" id="KW-0408">Iron</keyword>
<organism evidence="5 6">
    <name type="scientific">Basidiobolus meristosporus CBS 931.73</name>
    <dbReference type="NCBI Taxonomy" id="1314790"/>
    <lineage>
        <taxon>Eukaryota</taxon>
        <taxon>Fungi</taxon>
        <taxon>Fungi incertae sedis</taxon>
        <taxon>Zoopagomycota</taxon>
        <taxon>Entomophthoromycotina</taxon>
        <taxon>Basidiobolomycetes</taxon>
        <taxon>Basidiobolales</taxon>
        <taxon>Basidiobolaceae</taxon>
        <taxon>Basidiobolus</taxon>
    </lineage>
</organism>
<dbReference type="InterPro" id="IPR017972">
    <property type="entry name" value="Cyt_P450_CS"/>
</dbReference>
<keyword evidence="4" id="KW-0503">Monooxygenase</keyword>
<comment type="cofactor">
    <cofactor evidence="3">
        <name>heme</name>
        <dbReference type="ChEBI" id="CHEBI:30413"/>
    </cofactor>
</comment>
<dbReference type="GO" id="GO:0004497">
    <property type="term" value="F:monooxygenase activity"/>
    <property type="evidence" value="ECO:0007669"/>
    <property type="project" value="UniProtKB-KW"/>
</dbReference>
<comment type="similarity">
    <text evidence="4">Belongs to the cytochrome P450 family.</text>
</comment>
<dbReference type="InterPro" id="IPR002401">
    <property type="entry name" value="Cyt_P450_E_grp-I"/>
</dbReference>
<keyword evidence="6" id="KW-1185">Reference proteome</keyword>
<dbReference type="InterPro" id="IPR036396">
    <property type="entry name" value="Cyt_P450_sf"/>
</dbReference>
<protein>
    <submittedName>
        <fullName evidence="5">Cytochrome P450</fullName>
    </submittedName>
</protein>
<evidence type="ECO:0000313" key="6">
    <source>
        <dbReference type="Proteomes" id="UP000193498"/>
    </source>
</evidence>
<proteinExistence type="inferred from homology"/>
<feature type="binding site" description="axial binding residue" evidence="3">
    <location>
        <position position="482"/>
    </location>
    <ligand>
        <name>heme</name>
        <dbReference type="ChEBI" id="CHEBI:30413"/>
    </ligand>
    <ligandPart>
        <name>Fe</name>
        <dbReference type="ChEBI" id="CHEBI:18248"/>
    </ligandPart>
</feature>
<dbReference type="PROSITE" id="PS00086">
    <property type="entry name" value="CYTOCHROME_P450"/>
    <property type="match status" value="1"/>
</dbReference>
<keyword evidence="4" id="KW-0560">Oxidoreductase</keyword>
<dbReference type="GO" id="GO:0016705">
    <property type="term" value="F:oxidoreductase activity, acting on paired donors, with incorporation or reduction of molecular oxygen"/>
    <property type="evidence" value="ECO:0007669"/>
    <property type="project" value="InterPro"/>
</dbReference>
<evidence type="ECO:0000256" key="1">
    <source>
        <dbReference type="ARBA" id="ARBA00022723"/>
    </source>
</evidence>